<dbReference type="InterPro" id="IPR023393">
    <property type="entry name" value="START-like_dom_sf"/>
</dbReference>
<dbReference type="InterPro" id="IPR000916">
    <property type="entry name" value="Bet_v_I/MLP"/>
</dbReference>
<gene>
    <name evidence="2" type="ORF">C2S53_019794</name>
</gene>
<dbReference type="Pfam" id="PF00407">
    <property type="entry name" value="Bet_v_1"/>
    <property type="match status" value="1"/>
</dbReference>
<dbReference type="Proteomes" id="UP001190926">
    <property type="component" value="Unassembled WGS sequence"/>
</dbReference>
<feature type="domain" description="Bet v I/Major latex protein" evidence="1">
    <location>
        <begin position="1"/>
        <end position="139"/>
    </location>
</feature>
<keyword evidence="3" id="KW-1185">Reference proteome</keyword>
<protein>
    <recommendedName>
        <fullName evidence="1">Bet v I/Major latex protein domain-containing protein</fullName>
    </recommendedName>
</protein>
<reference evidence="2 3" key="1">
    <citation type="journal article" date="2021" name="Nat. Commun.">
        <title>Incipient diploidization of the medicinal plant Perilla within 10,000 years.</title>
        <authorList>
            <person name="Zhang Y."/>
            <person name="Shen Q."/>
            <person name="Leng L."/>
            <person name="Zhang D."/>
            <person name="Chen S."/>
            <person name="Shi Y."/>
            <person name="Ning Z."/>
            <person name="Chen S."/>
        </authorList>
    </citation>
    <scope>NUCLEOTIDE SEQUENCE [LARGE SCALE GENOMIC DNA]</scope>
    <source>
        <strain evidence="3">cv. PC099</strain>
    </source>
</reference>
<sequence length="146" mass="16719">MASKIEAEIELKSPAEKVWNNLKQFTVVFPKALPQTYERIDVLEGDGKSVGSVILSIFKESQSVKERIELVDDEKKIPSYSFLEGEILNHYKNYEAIICVTSQMKSELEKADAHAPNPDFFRDFVVKLFHDFDAYLLKSSLIQDSK</sequence>
<dbReference type="SUPFAM" id="SSF55961">
    <property type="entry name" value="Bet v1-like"/>
    <property type="match status" value="1"/>
</dbReference>
<dbReference type="GO" id="GO:0006952">
    <property type="term" value="P:defense response"/>
    <property type="evidence" value="ECO:0007669"/>
    <property type="project" value="InterPro"/>
</dbReference>
<dbReference type="PANTHER" id="PTHR31907">
    <property type="entry name" value="MLP-LIKE PROTEIN 423"/>
    <property type="match status" value="1"/>
</dbReference>
<accession>A0AAD4P3Q5</accession>
<name>A0AAD4P3Q5_PERFH</name>
<comment type="caution">
    <text evidence="2">The sequence shown here is derived from an EMBL/GenBank/DDBJ whole genome shotgun (WGS) entry which is preliminary data.</text>
</comment>
<dbReference type="SMART" id="SM01037">
    <property type="entry name" value="Bet_v_1"/>
    <property type="match status" value="1"/>
</dbReference>
<evidence type="ECO:0000259" key="1">
    <source>
        <dbReference type="SMART" id="SM01037"/>
    </source>
</evidence>
<dbReference type="AlphaFoldDB" id="A0AAD4P3Q5"/>
<dbReference type="InterPro" id="IPR051761">
    <property type="entry name" value="MLP-like_ligand-binding"/>
</dbReference>
<proteinExistence type="predicted"/>
<organism evidence="2 3">
    <name type="scientific">Perilla frutescens var. hirtella</name>
    <name type="common">Perilla citriodora</name>
    <name type="synonym">Perilla setoyensis</name>
    <dbReference type="NCBI Taxonomy" id="608512"/>
    <lineage>
        <taxon>Eukaryota</taxon>
        <taxon>Viridiplantae</taxon>
        <taxon>Streptophyta</taxon>
        <taxon>Embryophyta</taxon>
        <taxon>Tracheophyta</taxon>
        <taxon>Spermatophyta</taxon>
        <taxon>Magnoliopsida</taxon>
        <taxon>eudicotyledons</taxon>
        <taxon>Gunneridae</taxon>
        <taxon>Pentapetalae</taxon>
        <taxon>asterids</taxon>
        <taxon>lamiids</taxon>
        <taxon>Lamiales</taxon>
        <taxon>Lamiaceae</taxon>
        <taxon>Nepetoideae</taxon>
        <taxon>Elsholtzieae</taxon>
        <taxon>Perilla</taxon>
    </lineage>
</organism>
<evidence type="ECO:0000313" key="2">
    <source>
        <dbReference type="EMBL" id="KAH6825788.1"/>
    </source>
</evidence>
<dbReference type="Gene3D" id="3.30.530.20">
    <property type="match status" value="1"/>
</dbReference>
<dbReference type="EMBL" id="SDAM02000172">
    <property type="protein sequence ID" value="KAH6825788.1"/>
    <property type="molecule type" value="Genomic_DNA"/>
</dbReference>
<evidence type="ECO:0000313" key="3">
    <source>
        <dbReference type="Proteomes" id="UP001190926"/>
    </source>
</evidence>